<dbReference type="PANTHER" id="PTHR47718">
    <property type="entry name" value="OS01G0519700 PROTEIN"/>
    <property type="match status" value="1"/>
</dbReference>
<reference evidence="3" key="1">
    <citation type="submission" date="2023-02" db="EMBL/GenBank/DDBJ databases">
        <title>Genome of toxic invasive species Heracleum sosnowskyi carries increased number of genes despite the absence of recent whole-genome duplications.</title>
        <authorList>
            <person name="Schelkunov M."/>
            <person name="Shtratnikova V."/>
            <person name="Makarenko M."/>
            <person name="Klepikova A."/>
            <person name="Omelchenko D."/>
            <person name="Novikova G."/>
            <person name="Obukhova E."/>
            <person name="Bogdanov V."/>
            <person name="Penin A."/>
            <person name="Logacheva M."/>
        </authorList>
    </citation>
    <scope>NUCLEOTIDE SEQUENCE</scope>
    <source>
        <strain evidence="3">Hsosn_3</strain>
        <tissue evidence="3">Leaf</tissue>
    </source>
</reference>
<evidence type="ECO:0000313" key="4">
    <source>
        <dbReference type="Proteomes" id="UP001237642"/>
    </source>
</evidence>
<feature type="compositionally biased region" description="Basic and acidic residues" evidence="1">
    <location>
        <begin position="679"/>
        <end position="701"/>
    </location>
</feature>
<feature type="region of interest" description="Disordered" evidence="1">
    <location>
        <begin position="665"/>
        <end position="701"/>
    </location>
</feature>
<feature type="domain" description="FAR1" evidence="2">
    <location>
        <begin position="86"/>
        <end position="182"/>
    </location>
</feature>
<evidence type="ECO:0000256" key="1">
    <source>
        <dbReference type="SAM" id="MobiDB-lite"/>
    </source>
</evidence>
<comment type="caution">
    <text evidence="3">The sequence shown here is derived from an EMBL/GenBank/DDBJ whole genome shotgun (WGS) entry which is preliminary data.</text>
</comment>
<accession>A0AAD8J3F2</accession>
<dbReference type="InterPro" id="IPR004330">
    <property type="entry name" value="FAR1_DNA_bnd_dom"/>
</dbReference>
<name>A0AAD8J3F2_9APIA</name>
<keyword evidence="4" id="KW-1185">Reference proteome</keyword>
<proteinExistence type="predicted"/>
<feature type="region of interest" description="Disordered" evidence="1">
    <location>
        <begin position="1"/>
        <end position="40"/>
    </location>
</feature>
<gene>
    <name evidence="3" type="ORF">POM88_006246</name>
</gene>
<dbReference type="AlphaFoldDB" id="A0AAD8J3F2"/>
<organism evidence="3 4">
    <name type="scientific">Heracleum sosnowskyi</name>
    <dbReference type="NCBI Taxonomy" id="360622"/>
    <lineage>
        <taxon>Eukaryota</taxon>
        <taxon>Viridiplantae</taxon>
        <taxon>Streptophyta</taxon>
        <taxon>Embryophyta</taxon>
        <taxon>Tracheophyta</taxon>
        <taxon>Spermatophyta</taxon>
        <taxon>Magnoliopsida</taxon>
        <taxon>eudicotyledons</taxon>
        <taxon>Gunneridae</taxon>
        <taxon>Pentapetalae</taxon>
        <taxon>asterids</taxon>
        <taxon>campanulids</taxon>
        <taxon>Apiales</taxon>
        <taxon>Apiaceae</taxon>
        <taxon>Apioideae</taxon>
        <taxon>apioid superclade</taxon>
        <taxon>Tordylieae</taxon>
        <taxon>Tordyliinae</taxon>
        <taxon>Heracleum</taxon>
    </lineage>
</organism>
<feature type="compositionally biased region" description="Acidic residues" evidence="1">
    <location>
        <begin position="19"/>
        <end position="28"/>
    </location>
</feature>
<protein>
    <recommendedName>
        <fullName evidence="2">FAR1 domain-containing protein</fullName>
    </recommendedName>
</protein>
<sequence>MDNFEESSGSQCPPHIESSDSEMDSVDGVDEKSDSDEHVDELDNANELESTCFVAANGSKYWTPNCDDKHKPHTNTYFLTLKEAFTFYVDYGRICGFDVRKSTKKSDARGNLLAKYMLCNRGGNPKKKKSKEVGENVGERPKKTRRTTSRRCNCKAQIILKPAGPRGFVLMSFVEEHNHPLASGAERMFLRCNRNLSIPYQNFIMDCARVNIGPTKSHSLAKEQFGSFEDVGATVSDFKNFSRDIKARIGDHDVDMILAKFKLKKETSKNTFYYDYKVDKNGHLTGLFWTDAIGQANFDVFGDIVSFDPTFRTNRHNMVFVPFTGVDNHWKNLPSKVGPSLDANKQFVEKLKSAVYSDHLTPGEFEERWNDVIVEFKLKSNPWLTEMFNIHDQWIPAYFSDIEMVGLLRTTSRSESSNSFFQHFHESGDTLVEFYSSFESAMDKQRLRNVEDDNRSERIPLKETSMSIEMDASKLYTLELYYLVREEIKSACYHTSMEDMTRDNESRHFKCKDDLLHGQIFECSVKNIPREFVKPRWTKNVVKHYSFLGSSHMVNHCEKKDPKKLKRTRAWFEFQNCMNRAREEEEKLDSVITGLKLISSSLTKTTDTNTDQGNAHRADKFIGPIPDKEISVKNPNISRNKGCGSRIKSSREISIEAGKGRICSRCKKKAGHNSRSCPKNKEPPLQEQSRDFNGSREGENP</sequence>
<evidence type="ECO:0000313" key="3">
    <source>
        <dbReference type="EMBL" id="KAK1396383.1"/>
    </source>
</evidence>
<evidence type="ECO:0000259" key="2">
    <source>
        <dbReference type="Pfam" id="PF03101"/>
    </source>
</evidence>
<dbReference type="Pfam" id="PF03101">
    <property type="entry name" value="FAR1"/>
    <property type="match status" value="1"/>
</dbReference>
<dbReference type="EMBL" id="JAUIZM010000002">
    <property type="protein sequence ID" value="KAK1396383.1"/>
    <property type="molecule type" value="Genomic_DNA"/>
</dbReference>
<dbReference type="Proteomes" id="UP001237642">
    <property type="component" value="Unassembled WGS sequence"/>
</dbReference>
<feature type="region of interest" description="Disordered" evidence="1">
    <location>
        <begin position="122"/>
        <end position="147"/>
    </location>
</feature>
<feature type="compositionally biased region" description="Polar residues" evidence="1">
    <location>
        <begin position="1"/>
        <end position="11"/>
    </location>
</feature>
<reference evidence="3" key="2">
    <citation type="submission" date="2023-05" db="EMBL/GenBank/DDBJ databases">
        <authorList>
            <person name="Schelkunov M.I."/>
        </authorList>
    </citation>
    <scope>NUCLEOTIDE SEQUENCE</scope>
    <source>
        <strain evidence="3">Hsosn_3</strain>
        <tissue evidence="3">Leaf</tissue>
    </source>
</reference>
<feature type="compositionally biased region" description="Basic and acidic residues" evidence="1">
    <location>
        <begin position="131"/>
        <end position="141"/>
    </location>
</feature>